<organism evidence="1 2">
    <name type="scientific">Gimesia aquarii</name>
    <dbReference type="NCBI Taxonomy" id="2527964"/>
    <lineage>
        <taxon>Bacteria</taxon>
        <taxon>Pseudomonadati</taxon>
        <taxon>Planctomycetota</taxon>
        <taxon>Planctomycetia</taxon>
        <taxon>Planctomycetales</taxon>
        <taxon>Planctomycetaceae</taxon>
        <taxon>Gimesia</taxon>
    </lineage>
</organism>
<evidence type="ECO:0000313" key="2">
    <source>
        <dbReference type="Proteomes" id="UP000318704"/>
    </source>
</evidence>
<evidence type="ECO:0000313" key="1">
    <source>
        <dbReference type="EMBL" id="QDT94835.1"/>
    </source>
</evidence>
<gene>
    <name evidence="1" type="ORF">V144x_02670</name>
</gene>
<protein>
    <submittedName>
        <fullName evidence="1">Uncharacterized protein</fullName>
    </submittedName>
</protein>
<dbReference type="AlphaFoldDB" id="A0A517VP85"/>
<dbReference type="Proteomes" id="UP000318704">
    <property type="component" value="Chromosome"/>
</dbReference>
<reference evidence="1 2" key="1">
    <citation type="submission" date="2019-03" db="EMBL/GenBank/DDBJ databases">
        <title>Deep-cultivation of Planctomycetes and their phenomic and genomic characterization uncovers novel biology.</title>
        <authorList>
            <person name="Wiegand S."/>
            <person name="Jogler M."/>
            <person name="Boedeker C."/>
            <person name="Pinto D."/>
            <person name="Vollmers J."/>
            <person name="Rivas-Marin E."/>
            <person name="Kohn T."/>
            <person name="Peeters S.H."/>
            <person name="Heuer A."/>
            <person name="Rast P."/>
            <person name="Oberbeckmann S."/>
            <person name="Bunk B."/>
            <person name="Jeske O."/>
            <person name="Meyerdierks A."/>
            <person name="Storesund J.E."/>
            <person name="Kallscheuer N."/>
            <person name="Luecker S."/>
            <person name="Lage O.M."/>
            <person name="Pohl T."/>
            <person name="Merkel B.J."/>
            <person name="Hornburger P."/>
            <person name="Mueller R.-W."/>
            <person name="Bruemmer F."/>
            <person name="Labrenz M."/>
            <person name="Spormann A.M."/>
            <person name="Op den Camp H."/>
            <person name="Overmann J."/>
            <person name="Amann R."/>
            <person name="Jetten M.S.M."/>
            <person name="Mascher T."/>
            <person name="Medema M.H."/>
            <person name="Devos D.P."/>
            <person name="Kaster A.-K."/>
            <person name="Ovreas L."/>
            <person name="Rohde M."/>
            <person name="Galperin M.Y."/>
            <person name="Jogler C."/>
        </authorList>
    </citation>
    <scope>NUCLEOTIDE SEQUENCE [LARGE SCALE GENOMIC DNA]</scope>
    <source>
        <strain evidence="1 2">V144</strain>
    </source>
</reference>
<dbReference type="KEGG" id="gaw:V144x_02670"/>
<sequence length="51" mass="5772">MDALPLFISFLNQARKPNQCSNKLPLKPLDGKTTYPTAFLTIVFSLRGFRT</sequence>
<name>A0A517VP85_9PLAN</name>
<dbReference type="EMBL" id="CP037920">
    <property type="protein sequence ID" value="QDT94835.1"/>
    <property type="molecule type" value="Genomic_DNA"/>
</dbReference>
<proteinExistence type="predicted"/>
<accession>A0A517VP85</accession>